<keyword evidence="7" id="KW-1185">Reference proteome</keyword>
<dbReference type="GeneID" id="301682961"/>
<evidence type="ECO:0000256" key="2">
    <source>
        <dbReference type="ARBA" id="ARBA00022448"/>
    </source>
</evidence>
<keyword evidence="3 4" id="KW-0732">Signal</keyword>
<evidence type="ECO:0000313" key="6">
    <source>
        <dbReference type="EMBL" id="GCE94053.1"/>
    </source>
</evidence>
<reference evidence="6 7" key="1">
    <citation type="journal article" date="2019" name="J Genomics">
        <title>The Draft Genome of a Hydrogen-producing Cyanobacterium, Arthrospira platensis NIES-46.</title>
        <authorList>
            <person name="Suzuki S."/>
            <person name="Yamaguchi H."/>
            <person name="Kawachi M."/>
        </authorList>
    </citation>
    <scope>NUCLEOTIDE SEQUENCE [LARGE SCALE GENOMIC DNA]</scope>
    <source>
        <strain evidence="6 7">NIES-46</strain>
    </source>
</reference>
<dbReference type="RefSeq" id="WP_014277169.1">
    <property type="nucleotide sequence ID" value="NZ_BIMW01000089.1"/>
</dbReference>
<evidence type="ECO:0000256" key="3">
    <source>
        <dbReference type="ARBA" id="ARBA00022729"/>
    </source>
</evidence>
<dbReference type="EMBL" id="BIMW01000089">
    <property type="protein sequence ID" value="GCE94053.1"/>
    <property type="molecule type" value="Genomic_DNA"/>
</dbReference>
<evidence type="ECO:0000313" key="7">
    <source>
        <dbReference type="Proteomes" id="UP000326169"/>
    </source>
</evidence>
<accession>A0A5M3T2T5</accession>
<dbReference type="Pfam" id="PF00497">
    <property type="entry name" value="SBP_bac_3"/>
    <property type="match status" value="1"/>
</dbReference>
<sequence length="285" mass="31221">MKNIIRVFLTLTLCSLFPLNAIAGTVLEDIRRTGILKAGVRQDAAPLGYLSPDTGEWEGYCIQLMELLASRLTQQLQLNQPVQVQLVQSTLDNRESIVADGSVHLECGPNTVTRTPPPGIVYSDRFIATGNHLLVAADNQTLINPDGAMENIIIGVLPNTLTQGFISSRYSLAQIVQYHGTSGRADAVRDVLNREINAFASDGLLLIGEVLRQPDINPQDYAIIPQEPLTCEFYGMIVPEGDIAWLNTINSLILVEETLEILQSLYGRDSAYVATTQAALQKCTR</sequence>
<feature type="domain" description="Solute-binding protein family 3/N-terminal" evidence="5">
    <location>
        <begin position="35"/>
        <end position="269"/>
    </location>
</feature>
<dbReference type="SUPFAM" id="SSF53850">
    <property type="entry name" value="Periplasmic binding protein-like II"/>
    <property type="match status" value="1"/>
</dbReference>
<keyword evidence="2" id="KW-0813">Transport</keyword>
<protein>
    <submittedName>
        <fullName evidence="6">ABC transporter solute-binding protein</fullName>
    </submittedName>
</protein>
<feature type="signal peptide" evidence="4">
    <location>
        <begin position="1"/>
        <end position="23"/>
    </location>
</feature>
<dbReference type="InterPro" id="IPR051455">
    <property type="entry name" value="Bact_solute-bind_prot3"/>
</dbReference>
<dbReference type="PANTHER" id="PTHR30085:SF6">
    <property type="entry name" value="ABC TRANSPORTER GLUTAMINE-BINDING PROTEIN GLNH"/>
    <property type="match status" value="1"/>
</dbReference>
<dbReference type="Proteomes" id="UP000326169">
    <property type="component" value="Unassembled WGS sequence"/>
</dbReference>
<dbReference type="InterPro" id="IPR001638">
    <property type="entry name" value="Solute-binding_3/MltF_N"/>
</dbReference>
<name>A0A5M3T2T5_LIMPL</name>
<dbReference type="SMART" id="SM00062">
    <property type="entry name" value="PBPb"/>
    <property type="match status" value="1"/>
</dbReference>
<evidence type="ECO:0000256" key="4">
    <source>
        <dbReference type="SAM" id="SignalP"/>
    </source>
</evidence>
<comment type="similarity">
    <text evidence="1">Belongs to the bacterial solute-binding protein 3 family.</text>
</comment>
<evidence type="ECO:0000256" key="1">
    <source>
        <dbReference type="ARBA" id="ARBA00010333"/>
    </source>
</evidence>
<dbReference type="PANTHER" id="PTHR30085">
    <property type="entry name" value="AMINO ACID ABC TRANSPORTER PERMEASE"/>
    <property type="match status" value="1"/>
</dbReference>
<feature type="chain" id="PRO_5045786901" evidence="4">
    <location>
        <begin position="24"/>
        <end position="285"/>
    </location>
</feature>
<evidence type="ECO:0000259" key="5">
    <source>
        <dbReference type="SMART" id="SM00062"/>
    </source>
</evidence>
<organism evidence="6 7">
    <name type="scientific">Limnospira platensis NIES-46</name>
    <dbReference type="NCBI Taxonomy" id="1236695"/>
    <lineage>
        <taxon>Bacteria</taxon>
        <taxon>Bacillati</taxon>
        <taxon>Cyanobacteriota</taxon>
        <taxon>Cyanophyceae</taxon>
        <taxon>Oscillatoriophycideae</taxon>
        <taxon>Oscillatoriales</taxon>
        <taxon>Sirenicapillariaceae</taxon>
        <taxon>Limnospira</taxon>
    </lineage>
</organism>
<proteinExistence type="inferred from homology"/>
<comment type="caution">
    <text evidence="6">The sequence shown here is derived from an EMBL/GenBank/DDBJ whole genome shotgun (WGS) entry which is preliminary data.</text>
</comment>
<dbReference type="Gene3D" id="3.40.190.10">
    <property type="entry name" value="Periplasmic binding protein-like II"/>
    <property type="match status" value="2"/>
</dbReference>
<gene>
    <name evidence="6" type="ORF">NIES46_21050</name>
</gene>